<name>A0A5N6M6E0_9ASTR</name>
<dbReference type="Proteomes" id="UP000326396">
    <property type="component" value="Linkage Group LG6"/>
</dbReference>
<dbReference type="EMBL" id="SZYD01000016">
    <property type="protein sequence ID" value="KAD3336179.1"/>
    <property type="molecule type" value="Genomic_DNA"/>
</dbReference>
<keyword evidence="2" id="KW-1185">Reference proteome</keyword>
<dbReference type="AlphaFoldDB" id="A0A5N6M6E0"/>
<organism evidence="1 2">
    <name type="scientific">Mikania micrantha</name>
    <name type="common">bitter vine</name>
    <dbReference type="NCBI Taxonomy" id="192012"/>
    <lineage>
        <taxon>Eukaryota</taxon>
        <taxon>Viridiplantae</taxon>
        <taxon>Streptophyta</taxon>
        <taxon>Embryophyta</taxon>
        <taxon>Tracheophyta</taxon>
        <taxon>Spermatophyta</taxon>
        <taxon>Magnoliopsida</taxon>
        <taxon>eudicotyledons</taxon>
        <taxon>Gunneridae</taxon>
        <taxon>Pentapetalae</taxon>
        <taxon>asterids</taxon>
        <taxon>campanulids</taxon>
        <taxon>Asterales</taxon>
        <taxon>Asteraceae</taxon>
        <taxon>Asteroideae</taxon>
        <taxon>Heliantheae alliance</taxon>
        <taxon>Eupatorieae</taxon>
        <taxon>Mikania</taxon>
    </lineage>
</organism>
<evidence type="ECO:0000313" key="2">
    <source>
        <dbReference type="Proteomes" id="UP000326396"/>
    </source>
</evidence>
<reference evidence="1 2" key="1">
    <citation type="submission" date="2019-05" db="EMBL/GenBank/DDBJ databases">
        <title>Mikania micrantha, genome provides insights into the molecular mechanism of rapid growth.</title>
        <authorList>
            <person name="Liu B."/>
        </authorList>
    </citation>
    <scope>NUCLEOTIDE SEQUENCE [LARGE SCALE GENOMIC DNA]</scope>
    <source>
        <strain evidence="1">NLD-2019</strain>
        <tissue evidence="1">Leaf</tissue>
    </source>
</reference>
<sequence>MVPIWVSIMDLPLSLWNDGNISQVVSCIGKPLMLDKPTFDRCNKKEGVVSYARVLVNALAQNGLPDKIKVQFPPKMDAPGKVCYFTLSYGWKPPLCTNCNVFGHSNNMCKAKSSKSGTLNEKDVTIDLGDEIPQLKNTNDGLTQVVNDNVIGTKNMDNQDVFTKVRRKKQKKKKPIWQPKSSKHIETCPYNTNEVNLKGKEKVQVSNSFEVLNVEGSDNEIDYYWDGEIKVWDSKKAEAQKFVKLKALPDRVIYAKWSPQLKNYFASICKGAGFDSTLLEDDRDVLSEEDATARFKLVSCLHWAFVT</sequence>
<dbReference type="OrthoDB" id="1002340at2759"/>
<evidence type="ECO:0000313" key="1">
    <source>
        <dbReference type="EMBL" id="KAD3336179.1"/>
    </source>
</evidence>
<accession>A0A5N6M6E0</accession>
<dbReference type="PANTHER" id="PTHR31286">
    <property type="entry name" value="GLYCINE-RICH CELL WALL STRUCTURAL PROTEIN 1.8-LIKE"/>
    <property type="match status" value="1"/>
</dbReference>
<dbReference type="InterPro" id="IPR040256">
    <property type="entry name" value="At4g02000-like"/>
</dbReference>
<gene>
    <name evidence="1" type="ORF">E3N88_31698</name>
</gene>
<comment type="caution">
    <text evidence="1">The sequence shown here is derived from an EMBL/GenBank/DDBJ whole genome shotgun (WGS) entry which is preliminary data.</text>
</comment>
<protein>
    <submittedName>
        <fullName evidence="1">Uncharacterized protein</fullName>
    </submittedName>
</protein>
<dbReference type="PANTHER" id="PTHR31286:SF180">
    <property type="entry name" value="OS10G0362600 PROTEIN"/>
    <property type="match status" value="1"/>
</dbReference>
<proteinExistence type="predicted"/>